<feature type="binding site" evidence="1">
    <location>
        <position position="330"/>
    </location>
    <ligand>
        <name>Zn(2+)</name>
        <dbReference type="ChEBI" id="CHEBI:29105"/>
    </ligand>
</feature>
<dbReference type="InterPro" id="IPR007822">
    <property type="entry name" value="LANC-like"/>
</dbReference>
<dbReference type="Gene3D" id="1.50.10.10">
    <property type="match status" value="1"/>
</dbReference>
<keyword evidence="1" id="KW-0862">Zinc</keyword>
<dbReference type="eggNOG" id="KOG2787">
    <property type="taxonomic scope" value="Eukaryota"/>
</dbReference>
<dbReference type="InterPro" id="IPR012341">
    <property type="entry name" value="6hp_glycosidase-like_sf"/>
</dbReference>
<accession>A8NND4</accession>
<feature type="binding site" evidence="1">
    <location>
        <position position="385"/>
    </location>
    <ligand>
        <name>Zn(2+)</name>
        <dbReference type="ChEBI" id="CHEBI:29105"/>
    </ligand>
</feature>
<dbReference type="AlphaFoldDB" id="A8NND4"/>
<dbReference type="OMA" id="DHPWSLY"/>
<dbReference type="PANTHER" id="PTHR12736:SF7">
    <property type="entry name" value="LANC-LIKE PROTEIN 3"/>
    <property type="match status" value="1"/>
</dbReference>
<dbReference type="VEuPathDB" id="FungiDB:CC1G_06509"/>
<sequence length="488" mass="53873">MTLKIAWKTNNFEDLQEPVRIVANSDVIKSMAIRVEYKKRVAFMQYHLASLDLGFSNSKLSPTTQEILGPDSLRVKADQNLFAVVRQNRIPAAVKDGSRCSFLETPVGVATLILRRCLESLSRPRYSENENILANLRKWWKPSLELLLGTLQCIPSEDRDEELMDEDGCEVLYGRAGFLYALLLLRKEVEKVKGLKAYREEMEEGHKEGLEVVVSDKMLGVAVESLIARGRYGAKAYEGELGGAAAQEGHGLPPLMWKWHGRRYLGGAHGVAGILQMLLECPRSVIEPHVPDVVSTIGWLVGLQDTDGNFPSKAPSLSRPNPDNELIQWCHGAPAVVTLISTTLHLDSQLFTLSSDLRSRFLSSLKRGADLIYERGLLRKGLGLCHGVAGSVYTLLAASTILDLPEHNSSPSGSSSPYFKKAIHLAHLATLADQLVEEGAMRVPDRPWSLYEGLAGMCCAWGEIFHRLNGDAGSRRVSSGMPGYDDLR</sequence>
<proteinExistence type="predicted"/>
<evidence type="ECO:0000313" key="3">
    <source>
        <dbReference type="Proteomes" id="UP000001861"/>
    </source>
</evidence>
<dbReference type="KEGG" id="cci:CC1G_06509"/>
<dbReference type="GO" id="GO:0005886">
    <property type="term" value="C:plasma membrane"/>
    <property type="evidence" value="ECO:0007669"/>
    <property type="project" value="TreeGrafter"/>
</dbReference>
<keyword evidence="3" id="KW-1185">Reference proteome</keyword>
<dbReference type="SMART" id="SM01260">
    <property type="entry name" value="LANC_like"/>
    <property type="match status" value="1"/>
</dbReference>
<dbReference type="RefSeq" id="XP_001835106.2">
    <property type="nucleotide sequence ID" value="XM_001835054.2"/>
</dbReference>
<dbReference type="GO" id="GO:0031179">
    <property type="term" value="P:peptide modification"/>
    <property type="evidence" value="ECO:0007669"/>
    <property type="project" value="InterPro"/>
</dbReference>
<dbReference type="InParanoid" id="A8NND4"/>
<dbReference type="PANTHER" id="PTHR12736">
    <property type="entry name" value="LANC-LIKE PROTEIN"/>
    <property type="match status" value="1"/>
</dbReference>
<gene>
    <name evidence="2" type="ORF">CC1G_06509</name>
</gene>
<dbReference type="OrthoDB" id="10257263at2759"/>
<dbReference type="SUPFAM" id="SSF158745">
    <property type="entry name" value="LanC-like"/>
    <property type="match status" value="1"/>
</dbReference>
<evidence type="ECO:0000313" key="2">
    <source>
        <dbReference type="EMBL" id="EAU86748.2"/>
    </source>
</evidence>
<reference evidence="2 3" key="1">
    <citation type="journal article" date="2010" name="Proc. Natl. Acad. Sci. U.S.A.">
        <title>Insights into evolution of multicellular fungi from the assembled chromosomes of the mushroom Coprinopsis cinerea (Coprinus cinereus).</title>
        <authorList>
            <person name="Stajich J.E."/>
            <person name="Wilke S.K."/>
            <person name="Ahren D."/>
            <person name="Au C.H."/>
            <person name="Birren B.W."/>
            <person name="Borodovsky M."/>
            <person name="Burns C."/>
            <person name="Canback B."/>
            <person name="Casselton L.A."/>
            <person name="Cheng C.K."/>
            <person name="Deng J."/>
            <person name="Dietrich F.S."/>
            <person name="Fargo D.C."/>
            <person name="Farman M.L."/>
            <person name="Gathman A.C."/>
            <person name="Goldberg J."/>
            <person name="Guigo R."/>
            <person name="Hoegger P.J."/>
            <person name="Hooker J.B."/>
            <person name="Huggins A."/>
            <person name="James T.Y."/>
            <person name="Kamada T."/>
            <person name="Kilaru S."/>
            <person name="Kodira C."/>
            <person name="Kues U."/>
            <person name="Kupfer D."/>
            <person name="Kwan H.S."/>
            <person name="Lomsadze A."/>
            <person name="Li W."/>
            <person name="Lilly W.W."/>
            <person name="Ma L.J."/>
            <person name="Mackey A.J."/>
            <person name="Manning G."/>
            <person name="Martin F."/>
            <person name="Muraguchi H."/>
            <person name="Natvig D.O."/>
            <person name="Palmerini H."/>
            <person name="Ramesh M.A."/>
            <person name="Rehmeyer C.J."/>
            <person name="Roe B.A."/>
            <person name="Shenoy N."/>
            <person name="Stanke M."/>
            <person name="Ter-Hovhannisyan V."/>
            <person name="Tunlid A."/>
            <person name="Velagapudi R."/>
            <person name="Vision T.J."/>
            <person name="Zeng Q."/>
            <person name="Zolan M.E."/>
            <person name="Pukkila P.J."/>
        </authorList>
    </citation>
    <scope>NUCLEOTIDE SEQUENCE [LARGE SCALE GENOMIC DNA]</scope>
    <source>
        <strain evidence="3">Okayama-7 / 130 / ATCC MYA-4618 / FGSC 9003</strain>
    </source>
</reference>
<dbReference type="HOGENOM" id="CLU_031140_0_0_1"/>
<name>A8NND4_COPC7</name>
<dbReference type="GeneID" id="6011632"/>
<keyword evidence="1" id="KW-0479">Metal-binding</keyword>
<dbReference type="Pfam" id="PF05147">
    <property type="entry name" value="LANC_like"/>
    <property type="match status" value="1"/>
</dbReference>
<comment type="caution">
    <text evidence="2">The sequence shown here is derived from an EMBL/GenBank/DDBJ whole genome shotgun (WGS) entry which is preliminary data.</text>
</comment>
<dbReference type="CDD" id="cd04794">
    <property type="entry name" value="euk_LANCL"/>
    <property type="match status" value="1"/>
</dbReference>
<protein>
    <submittedName>
        <fullName evidence="2">Lanthionine synthetase C-like protein</fullName>
    </submittedName>
</protein>
<evidence type="ECO:0000256" key="1">
    <source>
        <dbReference type="PIRSR" id="PIRSR607822-1"/>
    </source>
</evidence>
<organism evidence="2 3">
    <name type="scientific">Coprinopsis cinerea (strain Okayama-7 / 130 / ATCC MYA-4618 / FGSC 9003)</name>
    <name type="common">Inky cap fungus</name>
    <name type="synonym">Hormographiella aspergillata</name>
    <dbReference type="NCBI Taxonomy" id="240176"/>
    <lineage>
        <taxon>Eukaryota</taxon>
        <taxon>Fungi</taxon>
        <taxon>Dikarya</taxon>
        <taxon>Basidiomycota</taxon>
        <taxon>Agaricomycotina</taxon>
        <taxon>Agaricomycetes</taxon>
        <taxon>Agaricomycetidae</taxon>
        <taxon>Agaricales</taxon>
        <taxon>Agaricineae</taxon>
        <taxon>Psathyrellaceae</taxon>
        <taxon>Coprinopsis</taxon>
    </lineage>
</organism>
<feature type="binding site" evidence="1">
    <location>
        <position position="386"/>
    </location>
    <ligand>
        <name>Zn(2+)</name>
        <dbReference type="ChEBI" id="CHEBI:29105"/>
    </ligand>
</feature>
<dbReference type="EMBL" id="AACS02000012">
    <property type="protein sequence ID" value="EAU86748.2"/>
    <property type="molecule type" value="Genomic_DNA"/>
</dbReference>
<dbReference type="GO" id="GO:0046872">
    <property type="term" value="F:metal ion binding"/>
    <property type="evidence" value="ECO:0007669"/>
    <property type="project" value="UniProtKB-KW"/>
</dbReference>
<dbReference type="GO" id="GO:0005975">
    <property type="term" value="P:carbohydrate metabolic process"/>
    <property type="evidence" value="ECO:0007669"/>
    <property type="project" value="InterPro"/>
</dbReference>
<dbReference type="PRINTS" id="PR01950">
    <property type="entry name" value="LANCSUPER"/>
</dbReference>
<dbReference type="Proteomes" id="UP000001861">
    <property type="component" value="Unassembled WGS sequence"/>
</dbReference>